<dbReference type="OrthoDB" id="6077919at2759"/>
<evidence type="ECO:0000313" key="6">
    <source>
        <dbReference type="EMBL" id="GFS39772.1"/>
    </source>
</evidence>
<dbReference type="GO" id="GO:0008270">
    <property type="term" value="F:zinc ion binding"/>
    <property type="evidence" value="ECO:0007669"/>
    <property type="project" value="UniProtKB-KW"/>
</dbReference>
<feature type="domain" description="C2H2-type" evidence="5">
    <location>
        <begin position="722"/>
        <end position="749"/>
    </location>
</feature>
<dbReference type="PANTHER" id="PTHR23235">
    <property type="entry name" value="KRUEPPEL-LIKE TRANSCRIPTION FACTOR"/>
    <property type="match status" value="1"/>
</dbReference>
<protein>
    <submittedName>
        <fullName evidence="6">Zinc finger protein</fullName>
    </submittedName>
</protein>
<dbReference type="EMBL" id="BMAW01043505">
    <property type="protein sequence ID" value="GFS39772.1"/>
    <property type="molecule type" value="Genomic_DNA"/>
</dbReference>
<evidence type="ECO:0000256" key="2">
    <source>
        <dbReference type="ARBA" id="ARBA00022771"/>
    </source>
</evidence>
<dbReference type="FunFam" id="3.30.160.60:FF:000446">
    <property type="entry name" value="Zinc finger protein"/>
    <property type="match status" value="2"/>
</dbReference>
<evidence type="ECO:0000256" key="4">
    <source>
        <dbReference type="PROSITE-ProRule" id="PRU00042"/>
    </source>
</evidence>
<keyword evidence="2 4" id="KW-0863">Zinc-finger</keyword>
<dbReference type="Proteomes" id="UP000887013">
    <property type="component" value="Unassembled WGS sequence"/>
</dbReference>
<dbReference type="InterPro" id="IPR036236">
    <property type="entry name" value="Znf_C2H2_sf"/>
</dbReference>
<evidence type="ECO:0000313" key="7">
    <source>
        <dbReference type="Proteomes" id="UP000887013"/>
    </source>
</evidence>
<comment type="caution">
    <text evidence="6">The sequence shown here is derived from an EMBL/GenBank/DDBJ whole genome shotgun (WGS) entry which is preliminary data.</text>
</comment>
<keyword evidence="3" id="KW-0862">Zinc</keyword>
<evidence type="ECO:0000256" key="3">
    <source>
        <dbReference type="ARBA" id="ARBA00022833"/>
    </source>
</evidence>
<accession>A0A8X6MBS5</accession>
<feature type="domain" description="C2H2-type" evidence="5">
    <location>
        <begin position="419"/>
        <end position="446"/>
    </location>
</feature>
<dbReference type="Gene3D" id="3.30.160.60">
    <property type="entry name" value="Classic Zinc Finger"/>
    <property type="match status" value="4"/>
</dbReference>
<dbReference type="InterPro" id="IPR013087">
    <property type="entry name" value="Znf_C2H2_type"/>
</dbReference>
<dbReference type="SUPFAM" id="SSF57667">
    <property type="entry name" value="beta-beta-alpha zinc fingers"/>
    <property type="match status" value="3"/>
</dbReference>
<dbReference type="GO" id="GO:0005634">
    <property type="term" value="C:nucleus"/>
    <property type="evidence" value="ECO:0007669"/>
    <property type="project" value="UniProtKB-ARBA"/>
</dbReference>
<organism evidence="6 7">
    <name type="scientific">Nephila pilipes</name>
    <name type="common">Giant wood spider</name>
    <name type="synonym">Nephila maculata</name>
    <dbReference type="NCBI Taxonomy" id="299642"/>
    <lineage>
        <taxon>Eukaryota</taxon>
        <taxon>Metazoa</taxon>
        <taxon>Ecdysozoa</taxon>
        <taxon>Arthropoda</taxon>
        <taxon>Chelicerata</taxon>
        <taxon>Arachnida</taxon>
        <taxon>Araneae</taxon>
        <taxon>Araneomorphae</taxon>
        <taxon>Entelegynae</taxon>
        <taxon>Araneoidea</taxon>
        <taxon>Nephilidae</taxon>
        <taxon>Nephila</taxon>
    </lineage>
</organism>
<name>A0A8X6MBS5_NEPPI</name>
<dbReference type="Pfam" id="PF00096">
    <property type="entry name" value="zf-C2H2"/>
    <property type="match status" value="3"/>
</dbReference>
<evidence type="ECO:0000256" key="1">
    <source>
        <dbReference type="ARBA" id="ARBA00022723"/>
    </source>
</evidence>
<sequence>MNNLSVNQPNTNVIGAENFLISYPDVPIHESENFLSYQNPCVPLTTILEENELDFDSPKKEKPYLSTKNVSYILDDTISDNPSLLKSTIVTTKNYVDSSAENSEIKSKYNDGMALNIDNERQVFDFEREMPTFFNVPSPLMYETRSVTNAVETGNATQDNVDDNILTNLIFENSSLYVQDVEYNISEESLESVIETIPKSKENLKELFTCELLTYQSNQNDYQISQDDSKQKINSWDDEFSVYPLNSSEKLSSKSDYQDNCLIDDISYFNLESTGEFFTDLVSGNAIQLINGKESAVNKENIECSTVQGILECKIVHPETSNENEISLQNDTENKPKTNLNNKNNLCGKLLSIPAPETFLPCYVCNICGRSFSDKYQLKNHLVTHLLIKPYTCTICNRQYVHEDQLKLHLRNHLENKQYQCSICEKCFSCRDNLNSHFCIHSGKKNYICKTENNVHLAKKKELDIVHENIVSTMEDNLMLDFKTNQSEVCAENVISDLIVPKCIAGNAIQVTENEESGVIDKSINCSEDNYLMSEPKINQRGICAGNEKFILILPNYNIEKSTPLGEDKKTDAINENTGCSYKDNKPLLESGVNDLEMCTKNKYVFIIPNSSAKTAVQLVTSKEYDVKEEYNECFEDMTVKSTVNQIEMFTNDGKLTSNVLDDSESKTKIDINEGKSVSDNVSTLSVLKPPLPDNVCNICFKSFSRRYLKTHLLIHLSEKPFKCSVCKKQYIRKDQLRAHERKHSGEKTDYLVNHLCSQPQEKSYTCEEENRIQSAKVEKSDFAKENLIFFEKDNLLSGDKASLTNMIQEKGKCVLSIEDSENITDNFCKEKLVCDNPAVLSVSRPFCPDNYSRIPEVRISNILKAFYGKNQV</sequence>
<dbReference type="AlphaFoldDB" id="A0A8X6MBS5"/>
<keyword evidence="7" id="KW-1185">Reference proteome</keyword>
<dbReference type="PROSITE" id="PS00028">
    <property type="entry name" value="ZINC_FINGER_C2H2_1"/>
    <property type="match status" value="4"/>
</dbReference>
<reference evidence="6" key="1">
    <citation type="submission" date="2020-08" db="EMBL/GenBank/DDBJ databases">
        <title>Multicomponent nature underlies the extraordinary mechanical properties of spider dragline silk.</title>
        <authorList>
            <person name="Kono N."/>
            <person name="Nakamura H."/>
            <person name="Mori M."/>
            <person name="Yoshida Y."/>
            <person name="Ohtoshi R."/>
            <person name="Malay A.D."/>
            <person name="Moran D.A.P."/>
            <person name="Tomita M."/>
            <person name="Numata K."/>
            <person name="Arakawa K."/>
        </authorList>
    </citation>
    <scope>NUCLEOTIDE SEQUENCE</scope>
</reference>
<feature type="domain" description="C2H2-type" evidence="5">
    <location>
        <begin position="391"/>
        <end position="418"/>
    </location>
</feature>
<gene>
    <name evidence="6" type="primary">NCL1_47483</name>
    <name evidence="6" type="ORF">NPIL_317391</name>
</gene>
<dbReference type="PROSITE" id="PS50157">
    <property type="entry name" value="ZINC_FINGER_C2H2_2"/>
    <property type="match status" value="4"/>
</dbReference>
<keyword evidence="1" id="KW-0479">Metal-binding</keyword>
<dbReference type="SMART" id="SM00355">
    <property type="entry name" value="ZnF_C2H2"/>
    <property type="match status" value="5"/>
</dbReference>
<dbReference type="FunFam" id="3.30.160.60:FF:000065">
    <property type="entry name" value="B-cell CLL/lymphoma 6, member B"/>
    <property type="match status" value="1"/>
</dbReference>
<evidence type="ECO:0000259" key="5">
    <source>
        <dbReference type="PROSITE" id="PS50157"/>
    </source>
</evidence>
<proteinExistence type="predicted"/>
<feature type="domain" description="C2H2-type" evidence="5">
    <location>
        <begin position="363"/>
        <end position="390"/>
    </location>
</feature>